<feature type="binding site" evidence="1">
    <location>
        <begin position="81"/>
        <end position="83"/>
    </location>
    <ligand>
        <name>substrate</name>
    </ligand>
</feature>
<reference evidence="3" key="2">
    <citation type="journal article" date="2019" name="MicrobiologyOpen">
        <title>High-quality draft genome sequence of Gaiella occulta isolated from a 150 meter deep mineral water borehole and comparison with the genome sequences of other deep-branching lineages of the phylum Actinobacteria.</title>
        <authorList>
            <person name="Severino R."/>
            <person name="Froufe H.J.C."/>
            <person name="Barroso C."/>
            <person name="Albuquerque L."/>
            <person name="Lobo-da-Cunha A."/>
            <person name="da Costa M.S."/>
            <person name="Egas C."/>
        </authorList>
    </citation>
    <scope>NUCLEOTIDE SEQUENCE [LARGE SCALE GENOMIC DNA]</scope>
    <source>
        <strain evidence="3">F2-233</strain>
    </source>
</reference>
<reference evidence="2 3" key="1">
    <citation type="submission" date="2018-07" db="EMBL/GenBank/DDBJ databases">
        <title>High-quality-draft genome sequence of Gaiella occulta.</title>
        <authorList>
            <person name="Severino R."/>
            <person name="Froufe H.J.C."/>
            <person name="Rainey F.A."/>
            <person name="Barroso C."/>
            <person name="Albuquerque L."/>
            <person name="Lobo-Da-Cunha A."/>
            <person name="Da Costa M.S."/>
            <person name="Egas C."/>
        </authorList>
    </citation>
    <scope>NUCLEOTIDE SEQUENCE [LARGE SCALE GENOMIC DNA]</scope>
    <source>
        <strain evidence="2 3">F2-233</strain>
    </source>
</reference>
<proteinExistence type="inferred from homology"/>
<organism evidence="2 3">
    <name type="scientific">Gaiella occulta</name>
    <dbReference type="NCBI Taxonomy" id="1002870"/>
    <lineage>
        <taxon>Bacteria</taxon>
        <taxon>Bacillati</taxon>
        <taxon>Actinomycetota</taxon>
        <taxon>Thermoleophilia</taxon>
        <taxon>Gaiellales</taxon>
        <taxon>Gaiellaceae</taxon>
        <taxon>Gaiella</taxon>
    </lineage>
</organism>
<feature type="binding site" evidence="1">
    <location>
        <position position="16"/>
    </location>
    <ligand>
        <name>substrate</name>
    </ligand>
</feature>
<dbReference type="Pfam" id="PF17645">
    <property type="entry name" value="Amdase"/>
    <property type="match status" value="1"/>
</dbReference>
<dbReference type="EC" id="5.2.1.1" evidence="1"/>
<dbReference type="RefSeq" id="WP_245904893.1">
    <property type="nucleotide sequence ID" value="NZ_QQZY01000003.1"/>
</dbReference>
<feature type="active site" description="Proton donor" evidence="1">
    <location>
        <position position="200"/>
    </location>
</feature>
<dbReference type="Proteomes" id="UP000254134">
    <property type="component" value="Unassembled WGS sequence"/>
</dbReference>
<feature type="active site" description="Nucleophile" evidence="1">
    <location>
        <position position="81"/>
    </location>
</feature>
<sequence length="258" mass="27233">MSDQARRVGLIVPSSNTTMETELPELFRRRGLTTGESFTWHSARARLSHVTAEELDRMVQASDVAAQSLADAPVEVIAYACLVAVMARGPGAHRDVQARLEGALEQSPRQPPVVTSAGALIDGLQAIGARRVAMITPYMRPLAELVADYVRAEEIEVADLVALEVSDNVEVGRIPSHVLVEQARRVCDRDDLDALVLSACVQMPSLEVVELVEGEVGIPVVTAATATARSILLALGLSPTVAGGGRMLAADVAATGAP</sequence>
<protein>
    <recommendedName>
        <fullName evidence="1">Maleate isomerase</fullName>
        <ecNumber evidence="1">5.2.1.1</ecNumber>
    </recommendedName>
    <alternativeName>
        <fullName evidence="1">Maleate cis-trans isomerase</fullName>
    </alternativeName>
</protein>
<dbReference type="PANTHER" id="PTHR40267:SF1">
    <property type="entry name" value="BLR3294 PROTEIN"/>
    <property type="match status" value="1"/>
</dbReference>
<comment type="subunit">
    <text evidence="1">Homodimer.</text>
</comment>
<keyword evidence="1 2" id="KW-0413">Isomerase</keyword>
<dbReference type="GO" id="GO:0050076">
    <property type="term" value="F:maleate isomerase activity"/>
    <property type="evidence" value="ECO:0007669"/>
    <property type="project" value="UniProtKB-UniRule"/>
</dbReference>
<feature type="binding site" evidence="1">
    <location>
        <position position="138"/>
    </location>
    <ligand>
        <name>substrate</name>
    </ligand>
</feature>
<accession>A0A7M2YX89</accession>
<comment type="miscellaneous">
    <text evidence="1">Reaction is initiated by nucleophilic attack of cysteine at the double bond, yielding a covalent succinylcysteine-like intermediate.</text>
</comment>
<feature type="binding site" evidence="1">
    <location>
        <position position="168"/>
    </location>
    <ligand>
        <name>substrate</name>
    </ligand>
</feature>
<dbReference type="EMBL" id="QQZY01000003">
    <property type="protein sequence ID" value="RDI74751.1"/>
    <property type="molecule type" value="Genomic_DNA"/>
</dbReference>
<dbReference type="HAMAP" id="MF_00943">
    <property type="entry name" value="Maleate_isomerase"/>
    <property type="match status" value="1"/>
</dbReference>
<dbReference type="PIRSF" id="PIRSF015736">
    <property type="entry name" value="MI"/>
    <property type="match status" value="1"/>
</dbReference>
<feature type="binding site" evidence="1">
    <location>
        <begin position="201"/>
        <end position="202"/>
    </location>
    <ligand>
        <name>substrate</name>
    </ligand>
</feature>
<feature type="modified residue" description="S-(2-succinyl)cysteine" evidence="1">
    <location>
        <position position="81"/>
    </location>
</feature>
<comment type="caution">
    <text evidence="2">The sequence shown here is derived from an EMBL/GenBank/DDBJ whole genome shotgun (WGS) entry which is preliminary data.</text>
</comment>
<evidence type="ECO:0000313" key="2">
    <source>
        <dbReference type="EMBL" id="RDI74751.1"/>
    </source>
</evidence>
<comment type="function">
    <text evidence="1">Catalyzes cis-trans isomerization of the C2-C3 double bond in maleate to yield fumarate.</text>
</comment>
<dbReference type="InterPro" id="IPR026286">
    <property type="entry name" value="MaiA/AMDase"/>
</dbReference>
<name>A0A7M2YX89_9ACTN</name>
<dbReference type="PANTHER" id="PTHR40267">
    <property type="entry name" value="BLR3294 PROTEIN"/>
    <property type="match status" value="1"/>
</dbReference>
<dbReference type="AlphaFoldDB" id="A0A7M2YX89"/>
<comment type="catalytic activity">
    <reaction evidence="1">
        <text>maleate = fumarate</text>
        <dbReference type="Rhea" id="RHEA:13169"/>
        <dbReference type="ChEBI" id="CHEBI:29806"/>
        <dbReference type="ChEBI" id="CHEBI:30780"/>
        <dbReference type="EC" id="5.2.1.1"/>
    </reaction>
</comment>
<dbReference type="InterPro" id="IPR028615">
    <property type="entry name" value="Maleate_isomerase"/>
</dbReference>
<evidence type="ECO:0000256" key="1">
    <source>
        <dbReference type="HAMAP-Rule" id="MF_00943"/>
    </source>
</evidence>
<keyword evidence="3" id="KW-1185">Reference proteome</keyword>
<dbReference type="InterPro" id="IPR053714">
    <property type="entry name" value="Iso_Racemase_Enz_sf"/>
</dbReference>
<evidence type="ECO:0000313" key="3">
    <source>
        <dbReference type="Proteomes" id="UP000254134"/>
    </source>
</evidence>
<gene>
    <name evidence="1" type="primary">maiA</name>
    <name evidence="2" type="ORF">Gocc_1640</name>
</gene>
<comment type="similarity">
    <text evidence="1">Belongs to the maleate isomerase family.</text>
</comment>
<dbReference type="Gene3D" id="3.40.50.12500">
    <property type="match status" value="1"/>
</dbReference>